<reference evidence="7 8" key="1">
    <citation type="submission" date="2019-01" db="EMBL/GenBank/DDBJ databases">
        <title>Chengkuizengella sp. nov., isolated from deep-sea sediment of East Pacific Ocean.</title>
        <authorList>
            <person name="Yang J."/>
            <person name="Lai Q."/>
            <person name="Shao Z."/>
        </authorList>
    </citation>
    <scope>NUCLEOTIDE SEQUENCE [LARGE SCALE GENOMIC DNA]</scope>
    <source>
        <strain evidence="7 8">YPA3-1-1</strain>
    </source>
</reference>
<sequence length="137" mass="14835">MYFHQINILKWGSSFLKNYIVTGSILAFLAVALGAFGSHIIQDTLTEERYSTYQIAVQYHLFGSLAVLIVAVFMDKLPGSTILWAGRMLVVGTAIFPGSIYILSLTDIGIFGALAPIGGTSFLIGFLLVCIAALKQK</sequence>
<dbReference type="AlphaFoldDB" id="A0A6N9Q4Z2"/>
<evidence type="ECO:0000313" key="7">
    <source>
        <dbReference type="EMBL" id="NBI29840.1"/>
    </source>
</evidence>
<keyword evidence="5 6" id="KW-0472">Membrane</keyword>
<dbReference type="GO" id="GO:0005886">
    <property type="term" value="C:plasma membrane"/>
    <property type="evidence" value="ECO:0007669"/>
    <property type="project" value="TreeGrafter"/>
</dbReference>
<dbReference type="EMBL" id="SIJB01000028">
    <property type="protein sequence ID" value="NBI29840.1"/>
    <property type="molecule type" value="Genomic_DNA"/>
</dbReference>
<feature type="transmembrane region" description="Helical" evidence="6">
    <location>
        <begin position="108"/>
        <end position="134"/>
    </location>
</feature>
<comment type="caution">
    <text evidence="7">The sequence shown here is derived from an EMBL/GenBank/DDBJ whole genome shotgun (WGS) entry which is preliminary data.</text>
</comment>
<dbReference type="PANTHER" id="PTHR43461">
    <property type="entry name" value="TRANSMEMBRANE PROTEIN 256"/>
    <property type="match status" value="1"/>
</dbReference>
<proteinExistence type="inferred from homology"/>
<dbReference type="Pfam" id="PF04241">
    <property type="entry name" value="DUF423"/>
    <property type="match status" value="1"/>
</dbReference>
<name>A0A6N9Q4Z2_9BACL</name>
<evidence type="ECO:0000313" key="8">
    <source>
        <dbReference type="Proteomes" id="UP000448943"/>
    </source>
</evidence>
<keyword evidence="8" id="KW-1185">Reference proteome</keyword>
<feature type="transmembrane region" description="Helical" evidence="6">
    <location>
        <begin position="20"/>
        <end position="41"/>
    </location>
</feature>
<comment type="similarity">
    <text evidence="2">Belongs to the UPF0382 family.</text>
</comment>
<evidence type="ECO:0000256" key="4">
    <source>
        <dbReference type="ARBA" id="ARBA00022989"/>
    </source>
</evidence>
<keyword evidence="4 6" id="KW-1133">Transmembrane helix</keyword>
<evidence type="ECO:0000256" key="5">
    <source>
        <dbReference type="ARBA" id="ARBA00023136"/>
    </source>
</evidence>
<dbReference type="PANTHER" id="PTHR43461:SF1">
    <property type="entry name" value="TRANSMEMBRANE PROTEIN 256"/>
    <property type="match status" value="1"/>
</dbReference>
<evidence type="ECO:0000256" key="6">
    <source>
        <dbReference type="SAM" id="Phobius"/>
    </source>
</evidence>
<feature type="transmembrane region" description="Helical" evidence="6">
    <location>
        <begin position="81"/>
        <end position="102"/>
    </location>
</feature>
<dbReference type="InterPro" id="IPR006696">
    <property type="entry name" value="DUF423"/>
</dbReference>
<protein>
    <submittedName>
        <fullName evidence="7">DUF423 domain-containing protein</fullName>
    </submittedName>
</protein>
<organism evidence="7 8">
    <name type="scientific">Chengkuizengella marina</name>
    <dbReference type="NCBI Taxonomy" id="2507566"/>
    <lineage>
        <taxon>Bacteria</taxon>
        <taxon>Bacillati</taxon>
        <taxon>Bacillota</taxon>
        <taxon>Bacilli</taxon>
        <taxon>Bacillales</taxon>
        <taxon>Paenibacillaceae</taxon>
        <taxon>Chengkuizengella</taxon>
    </lineage>
</organism>
<dbReference type="Proteomes" id="UP000448943">
    <property type="component" value="Unassembled WGS sequence"/>
</dbReference>
<feature type="transmembrane region" description="Helical" evidence="6">
    <location>
        <begin position="53"/>
        <end position="74"/>
    </location>
</feature>
<gene>
    <name evidence="7" type="ORF">ERL59_12815</name>
</gene>
<evidence type="ECO:0000256" key="3">
    <source>
        <dbReference type="ARBA" id="ARBA00022692"/>
    </source>
</evidence>
<comment type="subcellular location">
    <subcellularLocation>
        <location evidence="1">Membrane</location>
        <topology evidence="1">Multi-pass membrane protein</topology>
    </subcellularLocation>
</comment>
<evidence type="ECO:0000256" key="1">
    <source>
        <dbReference type="ARBA" id="ARBA00004141"/>
    </source>
</evidence>
<keyword evidence="3 6" id="KW-0812">Transmembrane</keyword>
<evidence type="ECO:0000256" key="2">
    <source>
        <dbReference type="ARBA" id="ARBA00009694"/>
    </source>
</evidence>
<accession>A0A6N9Q4Z2</accession>